<organism evidence="1 3">
    <name type="scientific">Gossypium arboreum</name>
    <name type="common">Tree cotton</name>
    <name type="synonym">Gossypium nanking</name>
    <dbReference type="NCBI Taxonomy" id="29729"/>
    <lineage>
        <taxon>Eukaryota</taxon>
        <taxon>Viridiplantae</taxon>
        <taxon>Streptophyta</taxon>
        <taxon>Embryophyta</taxon>
        <taxon>Tracheophyta</taxon>
        <taxon>Spermatophyta</taxon>
        <taxon>Magnoliopsida</taxon>
        <taxon>eudicotyledons</taxon>
        <taxon>Gunneridae</taxon>
        <taxon>Pentapetalae</taxon>
        <taxon>rosids</taxon>
        <taxon>malvids</taxon>
        <taxon>Malvales</taxon>
        <taxon>Malvaceae</taxon>
        <taxon>Malvoideae</taxon>
        <taxon>Gossypium</taxon>
    </lineage>
</organism>
<protein>
    <submittedName>
        <fullName evidence="1">Uncharacterized protein</fullName>
    </submittedName>
</protein>
<dbReference type="EMBL" id="KN428988">
    <property type="protein sequence ID" value="KHG24493.1"/>
    <property type="molecule type" value="Genomic_DNA"/>
</dbReference>
<sequence length="30" mass="3768">MAYKCLLLCLYKLLFFDWRWERKGVDGSRR</sequence>
<name>A0A0B0M922_GOSAR</name>
<evidence type="ECO:0000313" key="1">
    <source>
        <dbReference type="EMBL" id="KHF98612.1"/>
    </source>
</evidence>
<reference evidence="1" key="1">
    <citation type="submission" date="2014-09" db="EMBL/GenBank/DDBJ databases">
        <title>G. arboreum L. cv. AKA8401 A2 genome assembly version 1.0.</title>
        <authorList>
            <person name="Mudge J."/>
            <person name="Ramaraj T."/>
            <person name="Lindquist I.E."/>
            <person name="Bharti A.K."/>
            <person name="Sundararajan A."/>
            <person name="Cameron C.T."/>
            <person name="Woodward J.E."/>
            <person name="May G.D."/>
            <person name="Brubaker C."/>
            <person name="Broadhvest J."/>
            <person name="Wilkins T.A."/>
        </authorList>
    </citation>
    <scope>NUCLEOTIDE SEQUENCE</scope>
</reference>
<evidence type="ECO:0000313" key="3">
    <source>
        <dbReference type="Proteomes" id="UP000032142"/>
    </source>
</evidence>
<dbReference type="EMBL" id="JRRC01045837">
    <property type="protein sequence ID" value="KHF98612.1"/>
    <property type="molecule type" value="Genomic_DNA"/>
</dbReference>
<dbReference type="Proteomes" id="UP000032142">
    <property type="component" value="Unassembled WGS sequence"/>
</dbReference>
<evidence type="ECO:0000313" key="2">
    <source>
        <dbReference type="EMBL" id="KHG24493.1"/>
    </source>
</evidence>
<accession>A0A0B0M922</accession>
<keyword evidence="3" id="KW-1185">Reference proteome</keyword>
<gene>
    <name evidence="2" type="ORF">F383_31393</name>
    <name evidence="1" type="ORF">F383_37922</name>
</gene>
<dbReference type="AlphaFoldDB" id="A0A0B0M922"/>
<proteinExistence type="predicted"/>
<reference evidence="3" key="2">
    <citation type="submission" date="2014-09" db="EMBL/GenBank/DDBJ databases">
        <authorList>
            <person name="Mudge J."/>
            <person name="Ramaraj T."/>
            <person name="Lindquist I.E."/>
            <person name="Bharti A.K."/>
            <person name="Sundararajan A."/>
            <person name="Cameron C.T."/>
            <person name="Woodward J.E."/>
            <person name="May G.D."/>
            <person name="Brubaker C."/>
            <person name="Broadhvest J."/>
            <person name="Wilkins T.A."/>
        </authorList>
    </citation>
    <scope>NUCLEOTIDE SEQUENCE</scope>
    <source>
        <strain evidence="3">cv. AKA8401</strain>
    </source>
</reference>